<keyword evidence="5" id="KW-1185">Reference proteome</keyword>
<dbReference type="InterPro" id="IPR000182">
    <property type="entry name" value="GNAT_dom"/>
</dbReference>
<dbReference type="Pfam" id="PF00583">
    <property type="entry name" value="Acetyltransf_1"/>
    <property type="match status" value="1"/>
</dbReference>
<evidence type="ECO:0000259" key="3">
    <source>
        <dbReference type="PROSITE" id="PS51186"/>
    </source>
</evidence>
<keyword evidence="2" id="KW-0012">Acyltransferase</keyword>
<keyword evidence="1" id="KW-0808">Transferase</keyword>
<feature type="domain" description="N-acetyltransferase" evidence="3">
    <location>
        <begin position="30"/>
        <end position="177"/>
    </location>
</feature>
<dbReference type="InterPro" id="IPR016181">
    <property type="entry name" value="Acyl_CoA_acyltransferase"/>
</dbReference>
<dbReference type="PROSITE" id="PS51186">
    <property type="entry name" value="GNAT"/>
    <property type="match status" value="1"/>
</dbReference>
<proteinExistence type="predicted"/>
<dbReference type="PANTHER" id="PTHR43877">
    <property type="entry name" value="AMINOALKYLPHOSPHONATE N-ACETYLTRANSFERASE-RELATED-RELATED"/>
    <property type="match status" value="1"/>
</dbReference>
<comment type="caution">
    <text evidence="4">The sequence shown here is derived from an EMBL/GenBank/DDBJ whole genome shotgun (WGS) entry which is preliminary data.</text>
</comment>
<protein>
    <recommendedName>
        <fullName evidence="3">N-acetyltransferase domain-containing protein</fullName>
    </recommendedName>
</protein>
<name>A0A2S3ZQY1_ARTGL</name>
<dbReference type="Proteomes" id="UP000237061">
    <property type="component" value="Unassembled WGS sequence"/>
</dbReference>
<reference evidence="4 5" key="1">
    <citation type="submission" date="2018-01" db="EMBL/GenBank/DDBJ databases">
        <title>Arthrobacter sp. nov., from glaciers in China.</title>
        <authorList>
            <person name="Liu Q."/>
            <person name="Xin Y.-H."/>
        </authorList>
    </citation>
    <scope>NUCLEOTIDE SEQUENCE [LARGE SCALE GENOMIC DNA]</scope>
    <source>
        <strain evidence="4 5">HLT2-12-2</strain>
    </source>
</reference>
<evidence type="ECO:0000313" key="5">
    <source>
        <dbReference type="Proteomes" id="UP000237061"/>
    </source>
</evidence>
<dbReference type="EMBL" id="PPXC01000026">
    <property type="protein sequence ID" value="POH71638.1"/>
    <property type="molecule type" value="Genomic_DNA"/>
</dbReference>
<dbReference type="CDD" id="cd04301">
    <property type="entry name" value="NAT_SF"/>
    <property type="match status" value="1"/>
</dbReference>
<dbReference type="GO" id="GO:0016747">
    <property type="term" value="F:acyltransferase activity, transferring groups other than amino-acyl groups"/>
    <property type="evidence" value="ECO:0007669"/>
    <property type="project" value="InterPro"/>
</dbReference>
<accession>A0A2S3ZQY1</accession>
<sequence length="179" mass="19639">MSVRRSTTGAGAPWQDVGVNSLDDELQLAMTLEPNAVSEAALIWARATALRDQRTEPPTGEEKMPGIQRRLNLEGSKLLLASRDDTCVGFTLFAPREESLEIFYLAVAPDSWGSGVASTLLVGAEDYARSIGRATLELWVINDNERALSVYARSGFVGTEQVKRDESSGQIERRLLKQI</sequence>
<dbReference type="Gene3D" id="3.40.630.30">
    <property type="match status" value="1"/>
</dbReference>
<dbReference type="OrthoDB" id="9799092at2"/>
<dbReference type="PANTHER" id="PTHR43877:SF2">
    <property type="entry name" value="AMINOALKYLPHOSPHONATE N-ACETYLTRANSFERASE-RELATED"/>
    <property type="match status" value="1"/>
</dbReference>
<organism evidence="4 5">
    <name type="scientific">Arthrobacter glacialis</name>
    <dbReference type="NCBI Taxonomy" id="1664"/>
    <lineage>
        <taxon>Bacteria</taxon>
        <taxon>Bacillati</taxon>
        <taxon>Actinomycetota</taxon>
        <taxon>Actinomycetes</taxon>
        <taxon>Micrococcales</taxon>
        <taxon>Micrococcaceae</taxon>
        <taxon>Arthrobacter</taxon>
    </lineage>
</organism>
<evidence type="ECO:0000256" key="1">
    <source>
        <dbReference type="ARBA" id="ARBA00022679"/>
    </source>
</evidence>
<dbReference type="SUPFAM" id="SSF55729">
    <property type="entry name" value="Acyl-CoA N-acyltransferases (Nat)"/>
    <property type="match status" value="1"/>
</dbReference>
<dbReference type="AlphaFoldDB" id="A0A2S3ZQY1"/>
<evidence type="ECO:0000256" key="2">
    <source>
        <dbReference type="ARBA" id="ARBA00023315"/>
    </source>
</evidence>
<evidence type="ECO:0000313" key="4">
    <source>
        <dbReference type="EMBL" id="POH71638.1"/>
    </source>
</evidence>
<gene>
    <name evidence="4" type="ORF">CVS27_19810</name>
</gene>
<dbReference type="InterPro" id="IPR050832">
    <property type="entry name" value="Bact_Acetyltransf"/>
</dbReference>